<dbReference type="GO" id="GO:0015288">
    <property type="term" value="F:porin activity"/>
    <property type="evidence" value="ECO:0007669"/>
    <property type="project" value="TreeGrafter"/>
</dbReference>
<accession>A0A2T5C0Q7</accession>
<evidence type="ECO:0000313" key="9">
    <source>
        <dbReference type="Proteomes" id="UP000243525"/>
    </source>
</evidence>
<evidence type="ECO:0000256" key="7">
    <source>
        <dbReference type="SAM" id="SignalP"/>
    </source>
</evidence>
<keyword evidence="3" id="KW-0812">Transmembrane</keyword>
<evidence type="ECO:0000256" key="2">
    <source>
        <dbReference type="ARBA" id="ARBA00022452"/>
    </source>
</evidence>
<proteinExistence type="predicted"/>
<feature type="chain" id="PRO_5015569301" evidence="7">
    <location>
        <begin position="20"/>
        <end position="392"/>
    </location>
</feature>
<dbReference type="PANTHER" id="PTHR30026">
    <property type="entry name" value="OUTER MEMBRANE PROTEIN TOLC"/>
    <property type="match status" value="1"/>
</dbReference>
<dbReference type="GO" id="GO:0009279">
    <property type="term" value="C:cell outer membrane"/>
    <property type="evidence" value="ECO:0007669"/>
    <property type="project" value="UniProtKB-SubCell"/>
</dbReference>
<feature type="coiled-coil region" evidence="6">
    <location>
        <begin position="292"/>
        <end position="342"/>
    </location>
</feature>
<dbReference type="Gene3D" id="1.20.1600.10">
    <property type="entry name" value="Outer membrane efflux proteins (OEP)"/>
    <property type="match status" value="1"/>
</dbReference>
<dbReference type="PANTHER" id="PTHR30026:SF20">
    <property type="entry name" value="OUTER MEMBRANE PROTEIN TOLC"/>
    <property type="match status" value="1"/>
</dbReference>
<keyword evidence="6" id="KW-0175">Coiled coil</keyword>
<comment type="caution">
    <text evidence="8">The sequence shown here is derived from an EMBL/GenBank/DDBJ whole genome shotgun (WGS) entry which is preliminary data.</text>
</comment>
<dbReference type="GO" id="GO:1990281">
    <property type="term" value="C:efflux pump complex"/>
    <property type="evidence" value="ECO:0007669"/>
    <property type="project" value="TreeGrafter"/>
</dbReference>
<dbReference type="SUPFAM" id="SSF56954">
    <property type="entry name" value="Outer membrane efflux proteins (OEP)"/>
    <property type="match status" value="1"/>
</dbReference>
<dbReference type="Proteomes" id="UP000243525">
    <property type="component" value="Unassembled WGS sequence"/>
</dbReference>
<dbReference type="GO" id="GO:0015562">
    <property type="term" value="F:efflux transmembrane transporter activity"/>
    <property type="evidence" value="ECO:0007669"/>
    <property type="project" value="InterPro"/>
</dbReference>
<dbReference type="EMBL" id="QAAD01000010">
    <property type="protein sequence ID" value="PTN08195.1"/>
    <property type="molecule type" value="Genomic_DNA"/>
</dbReference>
<gene>
    <name evidence="8" type="ORF">C8N47_11081</name>
</gene>
<evidence type="ECO:0000313" key="8">
    <source>
        <dbReference type="EMBL" id="PTN08195.1"/>
    </source>
</evidence>
<dbReference type="AlphaFoldDB" id="A0A2T5C0Q7"/>
<evidence type="ECO:0000256" key="3">
    <source>
        <dbReference type="ARBA" id="ARBA00022692"/>
    </source>
</evidence>
<organism evidence="8 9">
    <name type="scientific">Mangrovibacterium marinum</name>
    <dbReference type="NCBI Taxonomy" id="1639118"/>
    <lineage>
        <taxon>Bacteria</taxon>
        <taxon>Pseudomonadati</taxon>
        <taxon>Bacteroidota</taxon>
        <taxon>Bacteroidia</taxon>
        <taxon>Marinilabiliales</taxon>
        <taxon>Prolixibacteraceae</taxon>
        <taxon>Mangrovibacterium</taxon>
    </lineage>
</organism>
<dbReference type="OrthoDB" id="712316at2"/>
<evidence type="ECO:0000256" key="5">
    <source>
        <dbReference type="ARBA" id="ARBA00023237"/>
    </source>
</evidence>
<keyword evidence="4" id="KW-0472">Membrane</keyword>
<reference evidence="8 9" key="1">
    <citation type="submission" date="2018-04" db="EMBL/GenBank/DDBJ databases">
        <title>Genomic Encyclopedia of Archaeal and Bacterial Type Strains, Phase II (KMG-II): from individual species to whole genera.</title>
        <authorList>
            <person name="Goeker M."/>
        </authorList>
    </citation>
    <scope>NUCLEOTIDE SEQUENCE [LARGE SCALE GENOMIC DNA]</scope>
    <source>
        <strain evidence="8 9">DSM 28823</strain>
    </source>
</reference>
<protein>
    <submittedName>
        <fullName evidence="8">Outer membrane protein TolC</fullName>
    </submittedName>
</protein>
<sequence>MKKLLYSLLFVLGASAAPAQQSLDECLQTIVANNMAYRAQQAGAKAQQVENRLGNTPDNPQIEGGYLWGSPSAIGHRKDFSVSQELAFPTVYHHQRKLADLRDQQAEMSSDQFRLEVMQQAAQLWVELVSLNQRIAIQEERSRQAQALADAYAERLVAGDANRIDRNKAALNQLQAQKTLDALQQERELLQLSLEALNGNQPLPVARTSYEAVVLPPDFERWASQLLAQNPQARWYVLEADAAKRAVKLNQSRSLPSISGGYMMEKTVGEQFQGVTLGLSVPLWENKQAVKAARLRQEAAVLEQQSVQLQLKAELYQRYRAVELASARVDDMRRQLASFRQQDLLDDALEAGQISLIDYLLELQYDYQAVDELYEAEKQLQLAWVSIKVWEM</sequence>
<comment type="subcellular location">
    <subcellularLocation>
        <location evidence="1">Cell outer membrane</location>
    </subcellularLocation>
</comment>
<evidence type="ECO:0000256" key="1">
    <source>
        <dbReference type="ARBA" id="ARBA00004442"/>
    </source>
</evidence>
<name>A0A2T5C0Q7_9BACT</name>
<feature type="signal peptide" evidence="7">
    <location>
        <begin position="1"/>
        <end position="19"/>
    </location>
</feature>
<dbReference type="RefSeq" id="WP_107822640.1">
    <property type="nucleotide sequence ID" value="NZ_OY782574.1"/>
</dbReference>
<keyword evidence="7" id="KW-0732">Signal</keyword>
<keyword evidence="2" id="KW-1134">Transmembrane beta strand</keyword>
<feature type="coiled-coil region" evidence="6">
    <location>
        <begin position="128"/>
        <end position="200"/>
    </location>
</feature>
<dbReference type="InterPro" id="IPR051906">
    <property type="entry name" value="TolC-like"/>
</dbReference>
<evidence type="ECO:0000256" key="6">
    <source>
        <dbReference type="SAM" id="Coils"/>
    </source>
</evidence>
<keyword evidence="9" id="KW-1185">Reference proteome</keyword>
<keyword evidence="5" id="KW-0998">Cell outer membrane</keyword>
<evidence type="ECO:0000256" key="4">
    <source>
        <dbReference type="ARBA" id="ARBA00023136"/>
    </source>
</evidence>